<name>A0ABU1KD04_XANFL</name>
<accession>A0ABU1KD04</accession>
<keyword evidence="2" id="KW-1185">Reference proteome</keyword>
<gene>
    <name evidence="1" type="ORF">GGQ86_001164</name>
</gene>
<organism evidence="1 2">
    <name type="scientific">Xanthobacter flavus</name>
    <dbReference type="NCBI Taxonomy" id="281"/>
    <lineage>
        <taxon>Bacteria</taxon>
        <taxon>Pseudomonadati</taxon>
        <taxon>Pseudomonadota</taxon>
        <taxon>Alphaproteobacteria</taxon>
        <taxon>Hyphomicrobiales</taxon>
        <taxon>Xanthobacteraceae</taxon>
        <taxon>Xanthobacter</taxon>
    </lineage>
</organism>
<dbReference type="EMBL" id="JAVDPY010000002">
    <property type="protein sequence ID" value="MDR6332700.1"/>
    <property type="molecule type" value="Genomic_DNA"/>
</dbReference>
<dbReference type="Proteomes" id="UP001245370">
    <property type="component" value="Unassembled WGS sequence"/>
</dbReference>
<sequence>MAILGPTGGGSLRDDVSEARVLGLVAVRAGTAVDWLNAACGDEARGAILAHPAFPRAVTQLVGQISALYSGNRLLNRVLSDRGRNMFGLMVLYLDALPPAEGGGLTAARIVALCTSTGLCSRGRAKAMLALMRWGGYLTSAEPAEDRRVKPLMPQEKLVALQHQRWRLVFDAGSAFDPELARLAPRLADPAFTRVLAVTLGEAFLSGFRPVSAAPELLDLVDRDGGLMVLLALFTAESAREEPPSIANLSRRFHLSRAHVLDLLRLSEERGLVERGARGTGCLSPLGRDAVERFFSSIFAVMSGAARVAEARLLSA</sequence>
<proteinExistence type="predicted"/>
<dbReference type="InterPro" id="IPR036390">
    <property type="entry name" value="WH_DNA-bd_sf"/>
</dbReference>
<reference evidence="1 2" key="1">
    <citation type="submission" date="2023-07" db="EMBL/GenBank/DDBJ databases">
        <title>Genomic Encyclopedia of Type Strains, Phase IV (KMG-IV): sequencing the most valuable type-strain genomes for metagenomic binning, comparative biology and taxonomic classification.</title>
        <authorList>
            <person name="Goeker M."/>
        </authorList>
    </citation>
    <scope>NUCLEOTIDE SEQUENCE [LARGE SCALE GENOMIC DNA]</scope>
    <source>
        <strain evidence="1 2">DSM 338</strain>
    </source>
</reference>
<evidence type="ECO:0008006" key="3">
    <source>
        <dbReference type="Google" id="ProtNLM"/>
    </source>
</evidence>
<dbReference type="GeneID" id="95761445"/>
<evidence type="ECO:0000313" key="2">
    <source>
        <dbReference type="Proteomes" id="UP001245370"/>
    </source>
</evidence>
<evidence type="ECO:0000313" key="1">
    <source>
        <dbReference type="EMBL" id="MDR6332700.1"/>
    </source>
</evidence>
<dbReference type="SUPFAM" id="SSF46785">
    <property type="entry name" value="Winged helix' DNA-binding domain"/>
    <property type="match status" value="1"/>
</dbReference>
<protein>
    <recommendedName>
        <fullName evidence="3">MarR family transcriptional regulator</fullName>
    </recommendedName>
</protein>
<comment type="caution">
    <text evidence="1">The sequence shown here is derived from an EMBL/GenBank/DDBJ whole genome shotgun (WGS) entry which is preliminary data.</text>
</comment>
<dbReference type="RefSeq" id="WP_281805339.1">
    <property type="nucleotide sequence ID" value="NZ_BSDO01000001.1"/>
</dbReference>